<dbReference type="RefSeq" id="WP_008845789.1">
    <property type="nucleotide sequence ID" value="NZ_BAEN01000065.1"/>
</dbReference>
<sequence>MQKYFTKIWLIGSLIFCGTLYANQNANQTKGPTKLIFAINDPGSPPYLYFDKVNKGYRGIIADFFNSFTEDNTLDVRYLDSSRARNEYLVLNGKADFFLSSPAWLDNPDNILLSDELLLHRSFFYSISPFSQPFSLTTLPKNLICTRRGYIYPSLSQLFKDKKLIRVDSSSQITITNMLIKGRCDYAVMNEYNANSVLNLKQFCGINFYQSPNSIHDAPLTFVINKQSRDIIPTLNDQWRIFQNSGQLEDSIRVHGGTSDLDSQKNCS</sequence>
<evidence type="ECO:0000313" key="2">
    <source>
        <dbReference type="EMBL" id="GAC15986.1"/>
    </source>
</evidence>
<accession>K6XWF5</accession>
<dbReference type="Proteomes" id="UP000006334">
    <property type="component" value="Unassembled WGS sequence"/>
</dbReference>
<gene>
    <name evidence="2" type="ORF">GLIP_3372</name>
</gene>
<reference evidence="2 3" key="1">
    <citation type="journal article" date="2017" name="Antonie Van Leeuwenhoek">
        <title>Rhizobium rhizosphaerae sp. nov., a novel species isolated from rice rhizosphere.</title>
        <authorList>
            <person name="Zhao J.J."/>
            <person name="Zhang J."/>
            <person name="Zhang R.J."/>
            <person name="Zhang C.W."/>
            <person name="Yin H.Q."/>
            <person name="Zhang X.X."/>
        </authorList>
    </citation>
    <scope>NUCLEOTIDE SEQUENCE [LARGE SCALE GENOMIC DNA]</scope>
    <source>
        <strain evidence="2 3">E3</strain>
    </source>
</reference>
<dbReference type="eggNOG" id="COG0834">
    <property type="taxonomic scope" value="Bacteria"/>
</dbReference>
<keyword evidence="1" id="KW-0732">Signal</keyword>
<proteinExistence type="predicted"/>
<dbReference type="EMBL" id="BAEN01000065">
    <property type="protein sequence ID" value="GAC15986.1"/>
    <property type="molecule type" value="Genomic_DNA"/>
</dbReference>
<evidence type="ECO:0000256" key="1">
    <source>
        <dbReference type="SAM" id="SignalP"/>
    </source>
</evidence>
<organism evidence="2 3">
    <name type="scientific">Aliiglaciecola lipolytica E3</name>
    <dbReference type="NCBI Taxonomy" id="1127673"/>
    <lineage>
        <taxon>Bacteria</taxon>
        <taxon>Pseudomonadati</taxon>
        <taxon>Pseudomonadota</taxon>
        <taxon>Gammaproteobacteria</taxon>
        <taxon>Alteromonadales</taxon>
        <taxon>Alteromonadaceae</taxon>
        <taxon>Aliiglaciecola</taxon>
    </lineage>
</organism>
<name>K6XWF5_9ALTE</name>
<keyword evidence="3" id="KW-1185">Reference proteome</keyword>
<dbReference type="Gene3D" id="3.40.190.10">
    <property type="entry name" value="Periplasmic binding protein-like II"/>
    <property type="match status" value="2"/>
</dbReference>
<dbReference type="STRING" id="1127673.GLIP_3372"/>
<protein>
    <submittedName>
        <fullName evidence="2">ABC-type amino acid transport/signal transduction system, periplasmic component/domain</fullName>
    </submittedName>
</protein>
<evidence type="ECO:0000313" key="3">
    <source>
        <dbReference type="Proteomes" id="UP000006334"/>
    </source>
</evidence>
<feature type="chain" id="PRO_5003900656" evidence="1">
    <location>
        <begin position="23"/>
        <end position="268"/>
    </location>
</feature>
<dbReference type="SUPFAM" id="SSF53850">
    <property type="entry name" value="Periplasmic binding protein-like II"/>
    <property type="match status" value="1"/>
</dbReference>
<dbReference type="AlphaFoldDB" id="K6XWF5"/>
<comment type="caution">
    <text evidence="2">The sequence shown here is derived from an EMBL/GenBank/DDBJ whole genome shotgun (WGS) entry which is preliminary data.</text>
</comment>
<dbReference type="OrthoDB" id="8771774at2"/>
<feature type="signal peptide" evidence="1">
    <location>
        <begin position="1"/>
        <end position="22"/>
    </location>
</feature>